<dbReference type="InterPro" id="IPR009056">
    <property type="entry name" value="Cyt_c-like_dom"/>
</dbReference>
<evidence type="ECO:0000256" key="4">
    <source>
        <dbReference type="ARBA" id="ARBA00022982"/>
    </source>
</evidence>
<keyword evidence="8" id="KW-1133">Transmembrane helix</keyword>
<evidence type="ECO:0000259" key="9">
    <source>
        <dbReference type="PROSITE" id="PS51007"/>
    </source>
</evidence>
<evidence type="ECO:0000256" key="2">
    <source>
        <dbReference type="ARBA" id="ARBA00022617"/>
    </source>
</evidence>
<accession>A0A0B0ERY4</accession>
<dbReference type="PANTHER" id="PTHR33751">
    <property type="entry name" value="CBB3-TYPE CYTOCHROME C OXIDASE SUBUNIT FIXP"/>
    <property type="match status" value="1"/>
</dbReference>
<dbReference type="Gene3D" id="2.60.40.1190">
    <property type="match status" value="1"/>
</dbReference>
<gene>
    <name evidence="10" type="ORF">SCABRO_00340</name>
</gene>
<protein>
    <submittedName>
        <fullName evidence="10">Putative cytochrome c</fullName>
    </submittedName>
</protein>
<reference evidence="10 11" key="1">
    <citation type="submission" date="2014-10" db="EMBL/GenBank/DDBJ databases">
        <title>Draft genome of anammox bacterium scalindua brodae, obtained using differential coverage binning of sequence data from two enrichment reactors.</title>
        <authorList>
            <person name="Speth D.R."/>
            <person name="Russ L."/>
            <person name="Kartal B."/>
            <person name="Op den Camp H.J."/>
            <person name="Dutilh B.E."/>
            <person name="Jetten M.S."/>
        </authorList>
    </citation>
    <scope>NUCLEOTIDE SEQUENCE [LARGE SCALE GENOMIC DNA]</scope>
    <source>
        <strain evidence="10">RU1</strain>
    </source>
</reference>
<evidence type="ECO:0000256" key="5">
    <source>
        <dbReference type="ARBA" id="ARBA00023004"/>
    </source>
</evidence>
<name>A0A0B0ERY4_9BACT</name>
<evidence type="ECO:0000256" key="3">
    <source>
        <dbReference type="ARBA" id="ARBA00022723"/>
    </source>
</evidence>
<keyword evidence="1" id="KW-0813">Transport</keyword>
<keyword evidence="4" id="KW-0249">Electron transport</keyword>
<organism evidence="10 11">
    <name type="scientific">Candidatus Scalindua brodae</name>
    <dbReference type="NCBI Taxonomy" id="237368"/>
    <lineage>
        <taxon>Bacteria</taxon>
        <taxon>Pseudomonadati</taxon>
        <taxon>Planctomycetota</taxon>
        <taxon>Candidatus Brocadiia</taxon>
        <taxon>Candidatus Brocadiales</taxon>
        <taxon>Candidatus Scalinduaceae</taxon>
        <taxon>Candidatus Scalindua</taxon>
    </lineage>
</organism>
<dbReference type="GO" id="GO:0009055">
    <property type="term" value="F:electron transfer activity"/>
    <property type="evidence" value="ECO:0007669"/>
    <property type="project" value="InterPro"/>
</dbReference>
<keyword evidence="2 6" id="KW-0349">Heme</keyword>
<dbReference type="Pfam" id="PF09459">
    <property type="entry name" value="EB_dh"/>
    <property type="match status" value="1"/>
</dbReference>
<dbReference type="GO" id="GO:0020037">
    <property type="term" value="F:heme binding"/>
    <property type="evidence" value="ECO:0007669"/>
    <property type="project" value="InterPro"/>
</dbReference>
<feature type="transmembrane region" description="Helical" evidence="8">
    <location>
        <begin position="550"/>
        <end position="570"/>
    </location>
</feature>
<proteinExistence type="predicted"/>
<dbReference type="eggNOG" id="COG2010">
    <property type="taxonomic scope" value="Bacteria"/>
</dbReference>
<dbReference type="PROSITE" id="PS51007">
    <property type="entry name" value="CYTC"/>
    <property type="match status" value="2"/>
</dbReference>
<dbReference type="InterPro" id="IPR050597">
    <property type="entry name" value="Cytochrome_c_Oxidase_Subunit"/>
</dbReference>
<dbReference type="InterPro" id="IPR036909">
    <property type="entry name" value="Cyt_c-like_dom_sf"/>
</dbReference>
<evidence type="ECO:0000256" key="1">
    <source>
        <dbReference type="ARBA" id="ARBA00022448"/>
    </source>
</evidence>
<dbReference type="AlphaFoldDB" id="A0A0B0ERY4"/>
<evidence type="ECO:0000256" key="6">
    <source>
        <dbReference type="PROSITE-ProRule" id="PRU00433"/>
    </source>
</evidence>
<evidence type="ECO:0000256" key="8">
    <source>
        <dbReference type="SAM" id="Phobius"/>
    </source>
</evidence>
<dbReference type="Pfam" id="PF13442">
    <property type="entry name" value="Cytochrome_CBB3"/>
    <property type="match status" value="1"/>
</dbReference>
<feature type="domain" description="Cytochrome c" evidence="9">
    <location>
        <begin position="171"/>
        <end position="267"/>
    </location>
</feature>
<dbReference type="Pfam" id="PF00034">
    <property type="entry name" value="Cytochrom_C"/>
    <property type="match status" value="1"/>
</dbReference>
<feature type="compositionally biased region" description="Acidic residues" evidence="7">
    <location>
        <begin position="401"/>
        <end position="430"/>
    </location>
</feature>
<keyword evidence="5 6" id="KW-0408">Iron</keyword>
<keyword evidence="3 6" id="KW-0479">Metal-binding</keyword>
<keyword evidence="8" id="KW-0472">Membrane</keyword>
<evidence type="ECO:0000313" key="11">
    <source>
        <dbReference type="Proteomes" id="UP000030652"/>
    </source>
</evidence>
<sequence length="582" mass="65024">MSKIKYNLFLRSVFICLIAGVFAIMCLGEGVAQTSQLFRVYKKDVSGKIPETSEAVAAGKKIYEIKCYYCHGIKGDGNGSDAPRLDPKPRNFTRDEYKIRSTGQGVLPTDEDLFRIISSGVEGTAMPFWNTLTSAERWQVIYYIKTFNSEFKGKGERSEVAIAGKSASSTDSIKRGQKLFKEAKCILCHGEEGRGDGALTTTLKKQWDLPFKARDLTQSWMFKGGNTEEDIYRTVTTGLNETPMGSYADYLTDEDRWHLSHYVKSISHDMKTDVVLKSKLVDGNLPSGPEDAVWDAIGAVELPLAGQIIASPRFWTPSSNSIRIKSLYNGENIAFLLEWDDRTNEQGEIYSDAVALQFPTKIYEGQQKPYFAMGDSGKGVELLHWRAHDEAVLAAQRAENDNIETETDGGDEMEEDEEEEADDAGAEESGDATATGQEGEEVIEEAAKEEFKGFVTIKEMNAKGFKRLSVQPDKSQNSKGKSLWKNGKWQVMITRPLITGDKKIDVQFEKGKLIPYALAVWDGSNSEIKGQKAISSWYYLTLEMTTPGSVYIYAIVAVFMAICIQFWVVARIRRFPTEVPSE</sequence>
<feature type="domain" description="Cytochrome c" evidence="9">
    <location>
        <begin position="54"/>
        <end position="148"/>
    </location>
</feature>
<dbReference type="Proteomes" id="UP000030652">
    <property type="component" value="Unassembled WGS sequence"/>
</dbReference>
<keyword evidence="8" id="KW-0812">Transmembrane</keyword>
<feature type="region of interest" description="Disordered" evidence="7">
    <location>
        <begin position="397"/>
        <end position="440"/>
    </location>
</feature>
<comment type="caution">
    <text evidence="10">The sequence shown here is derived from an EMBL/GenBank/DDBJ whole genome shotgun (WGS) entry which is preliminary data.</text>
</comment>
<dbReference type="Gene3D" id="1.10.760.10">
    <property type="entry name" value="Cytochrome c-like domain"/>
    <property type="match status" value="2"/>
</dbReference>
<dbReference type="eggNOG" id="COG2180">
    <property type="taxonomic scope" value="Bacteria"/>
</dbReference>
<dbReference type="PANTHER" id="PTHR33751:SF1">
    <property type="entry name" value="CBB3-TYPE CYTOCHROME C OXIDASE SUBUNIT FIXP"/>
    <property type="match status" value="1"/>
</dbReference>
<dbReference type="SUPFAM" id="SSF46626">
    <property type="entry name" value="Cytochrome c"/>
    <property type="match status" value="2"/>
</dbReference>
<dbReference type="EMBL" id="JRYO01000030">
    <property type="protein sequence ID" value="KHE93888.1"/>
    <property type="molecule type" value="Genomic_DNA"/>
</dbReference>
<evidence type="ECO:0000256" key="7">
    <source>
        <dbReference type="SAM" id="MobiDB-lite"/>
    </source>
</evidence>
<dbReference type="InterPro" id="IPR019020">
    <property type="entry name" value="Cyt-c552/DMSO_Rdtase_haem-bd"/>
</dbReference>
<dbReference type="GO" id="GO:0046872">
    <property type="term" value="F:metal ion binding"/>
    <property type="evidence" value="ECO:0007669"/>
    <property type="project" value="UniProtKB-KW"/>
</dbReference>
<evidence type="ECO:0000313" key="10">
    <source>
        <dbReference type="EMBL" id="KHE93888.1"/>
    </source>
</evidence>